<evidence type="ECO:0000259" key="4">
    <source>
        <dbReference type="Pfam" id="PF25485"/>
    </source>
</evidence>
<dbReference type="OrthoDB" id="43654at2759"/>
<evidence type="ECO:0008006" key="7">
    <source>
        <dbReference type="Google" id="ProtNLM"/>
    </source>
</evidence>
<dbReference type="Proteomes" id="UP000053789">
    <property type="component" value="Unassembled WGS sequence"/>
</dbReference>
<feature type="compositionally biased region" description="Polar residues" evidence="1">
    <location>
        <begin position="573"/>
        <end position="588"/>
    </location>
</feature>
<evidence type="ECO:0000256" key="1">
    <source>
        <dbReference type="SAM" id="MobiDB-lite"/>
    </source>
</evidence>
<feature type="domain" description="DUF7908" evidence="4">
    <location>
        <begin position="179"/>
        <end position="306"/>
    </location>
</feature>
<feature type="compositionally biased region" description="Low complexity" evidence="1">
    <location>
        <begin position="364"/>
        <end position="382"/>
    </location>
</feature>
<feature type="compositionally biased region" description="Low complexity" evidence="1">
    <location>
        <begin position="473"/>
        <end position="572"/>
    </location>
</feature>
<evidence type="ECO:0000313" key="6">
    <source>
        <dbReference type="Proteomes" id="UP000053789"/>
    </source>
</evidence>
<evidence type="ECO:0000313" key="5">
    <source>
        <dbReference type="EMBL" id="KIW97821.1"/>
    </source>
</evidence>
<feature type="compositionally biased region" description="Low complexity" evidence="1">
    <location>
        <begin position="589"/>
        <end position="612"/>
    </location>
</feature>
<dbReference type="InterPro" id="IPR053183">
    <property type="entry name" value="ASL1"/>
</dbReference>
<feature type="region of interest" description="Disordered" evidence="1">
    <location>
        <begin position="127"/>
        <end position="178"/>
    </location>
</feature>
<dbReference type="InterPro" id="IPR024655">
    <property type="entry name" value="Asl1_glyco_hydro_catalytic"/>
</dbReference>
<proteinExistence type="predicted"/>
<feature type="chain" id="PRO_5002241723" description="Asl1-like glycosyl hydrolase catalytic domain-containing protein" evidence="2">
    <location>
        <begin position="36"/>
        <end position="886"/>
    </location>
</feature>
<dbReference type="VEuPathDB" id="FungiDB:Z519_01405"/>
<evidence type="ECO:0000259" key="3">
    <source>
        <dbReference type="Pfam" id="PF11790"/>
    </source>
</evidence>
<sequence>MPEEEMYHIKVFRFHPEILILFTLILCELLARVRASPRDPAETCQRRTDHHQHSYVLLHSEQSAQTAEPAIRDSRSSLYKKYRLGHILLTLYSFTAVSTAQSVSMLPDGCYLTSSVVYGNITGSSSLTTTSQSQSTISTSSPASTPTFSNGASSFSTTTPFKPSSTPSPTLPSSTLPPPTSSPFVITVSGVGNKLRARSPDFVTFIGSNAYISPNKDLAAIFVLAFDGQLCVGNASVGTNGNTGSLPLVQFTGATQPSGYRWSFNATRLIFGDTTFSMTPGGQLFVIFPGGQPPEGSMQVGVGAEFIDVSTSSSSQSTMISTSSSSLEDTSALATVTTTAEEQTSETTLQTPQSAFTTSKDRSSVSSTGLSPSSDSTTTTTTTTTLISTVADPLQSTQSMYVGTGASSVSAQTSPMTPAHQSSTQISTSILSSAPQTPTSSSHPLSHSLTTGSTTATSLFTSSPSTQTANAQSSPTTSSLSLSSSRTTNMTTAVGVSASSSTSSRSASATTTSSSATSTFLGPASTSPSPSLSSSTTKSTTTASSQTSQSITNSPSGQGSASSPLISSSSAPMTITTSARSYTGMNTGSTTRTSSISTSISSSASRSTSSSIPVPTPYPAKRGLAYRNVTTLQFYPPLSPYISWSYNYYSLPNASDDIGPYPSSQYRFIPLLYNDADSLTSVWSANVNFSIANYGADAIFGFNEPDANFNGQSANMPVAQSIQGYRNFMQPFAGRVKIGAPAVTNAGGGLTYLAQFLGNATQQNLTIDFINIHWYASPYNIDYLETYLLQAYNLSLTYFAATPIPVWVTEFGMDQNNYDQATTVQFLKNATLWMDEQAWVERYAWFGNFPGELTTYGAPTTNMLLNVDGSGRGVLGDVWYTYNGTN</sequence>
<feature type="region of interest" description="Disordered" evidence="1">
    <location>
        <begin position="408"/>
        <end position="617"/>
    </location>
</feature>
<feature type="region of interest" description="Disordered" evidence="1">
    <location>
        <begin position="315"/>
        <end position="382"/>
    </location>
</feature>
<feature type="compositionally biased region" description="Polar residues" evidence="1">
    <location>
        <begin position="408"/>
        <end position="420"/>
    </location>
</feature>
<dbReference type="PANTHER" id="PTHR34154">
    <property type="entry name" value="ALKALI-SENSITIVE LINKAGE PROTEIN 1"/>
    <property type="match status" value="1"/>
</dbReference>
<dbReference type="InterPro" id="IPR057230">
    <property type="entry name" value="DUF7908"/>
</dbReference>
<dbReference type="GO" id="GO:0071966">
    <property type="term" value="P:fungal-type cell wall polysaccharide metabolic process"/>
    <property type="evidence" value="ECO:0007669"/>
    <property type="project" value="TreeGrafter"/>
</dbReference>
<organism evidence="5 6">
    <name type="scientific">Cladophialophora bantiana (strain ATCC 10958 / CBS 173.52 / CDC B-1940 / NIH 8579)</name>
    <name type="common">Xylohypha bantiana</name>
    <dbReference type="NCBI Taxonomy" id="1442370"/>
    <lineage>
        <taxon>Eukaryota</taxon>
        <taxon>Fungi</taxon>
        <taxon>Dikarya</taxon>
        <taxon>Ascomycota</taxon>
        <taxon>Pezizomycotina</taxon>
        <taxon>Eurotiomycetes</taxon>
        <taxon>Chaetothyriomycetidae</taxon>
        <taxon>Chaetothyriales</taxon>
        <taxon>Herpotrichiellaceae</taxon>
        <taxon>Cladophialophora</taxon>
    </lineage>
</organism>
<dbReference type="Pfam" id="PF11790">
    <property type="entry name" value="Glyco_hydro_cc"/>
    <property type="match status" value="1"/>
</dbReference>
<dbReference type="AlphaFoldDB" id="A0A0D2F6N2"/>
<dbReference type="Pfam" id="PF25485">
    <property type="entry name" value="DUF7908"/>
    <property type="match status" value="1"/>
</dbReference>
<accession>A0A0D2F6N2</accession>
<dbReference type="HOGENOM" id="CLU_016498_0_0_1"/>
<dbReference type="GeneID" id="27694333"/>
<dbReference type="EMBL" id="KN846981">
    <property type="protein sequence ID" value="KIW97821.1"/>
    <property type="molecule type" value="Genomic_DNA"/>
</dbReference>
<dbReference type="PANTHER" id="PTHR34154:SF10">
    <property type="entry name" value="ASL1-LIKE GLYCOSYL HYDROLASE CATALYTIC DOMAIN-CONTAINING PROTEIN"/>
    <property type="match status" value="1"/>
</dbReference>
<reference evidence="5" key="1">
    <citation type="submission" date="2015-01" db="EMBL/GenBank/DDBJ databases">
        <title>The Genome Sequence of Cladophialophora bantiana CBS 173.52.</title>
        <authorList>
            <consortium name="The Broad Institute Genomics Platform"/>
            <person name="Cuomo C."/>
            <person name="de Hoog S."/>
            <person name="Gorbushina A."/>
            <person name="Stielow B."/>
            <person name="Teixiera M."/>
            <person name="Abouelleil A."/>
            <person name="Chapman S.B."/>
            <person name="Priest M."/>
            <person name="Young S.K."/>
            <person name="Wortman J."/>
            <person name="Nusbaum C."/>
            <person name="Birren B."/>
        </authorList>
    </citation>
    <scope>NUCLEOTIDE SEQUENCE [LARGE SCALE GENOMIC DNA]</scope>
    <source>
        <strain evidence="5">CBS 173.52</strain>
    </source>
</reference>
<evidence type="ECO:0000256" key="2">
    <source>
        <dbReference type="SAM" id="SignalP"/>
    </source>
</evidence>
<keyword evidence="6" id="KW-1185">Reference proteome</keyword>
<keyword evidence="2" id="KW-0732">Signal</keyword>
<dbReference type="InterPro" id="IPR017853">
    <property type="entry name" value="GH"/>
</dbReference>
<gene>
    <name evidence="5" type="ORF">Z519_01405</name>
</gene>
<feature type="domain" description="Asl1-like glycosyl hydrolase catalytic" evidence="3">
    <location>
        <begin position="623"/>
        <end position="870"/>
    </location>
</feature>
<dbReference type="GO" id="GO:0009277">
    <property type="term" value="C:fungal-type cell wall"/>
    <property type="evidence" value="ECO:0007669"/>
    <property type="project" value="TreeGrafter"/>
</dbReference>
<protein>
    <recommendedName>
        <fullName evidence="7">Asl1-like glycosyl hydrolase catalytic domain-containing protein</fullName>
    </recommendedName>
</protein>
<dbReference type="RefSeq" id="XP_016624490.1">
    <property type="nucleotide sequence ID" value="XM_016759162.1"/>
</dbReference>
<feature type="signal peptide" evidence="2">
    <location>
        <begin position="1"/>
        <end position="35"/>
    </location>
</feature>
<dbReference type="Gene3D" id="3.20.20.80">
    <property type="entry name" value="Glycosidases"/>
    <property type="match status" value="1"/>
</dbReference>
<feature type="compositionally biased region" description="Low complexity" evidence="1">
    <location>
        <begin position="421"/>
        <end position="466"/>
    </location>
</feature>
<dbReference type="SUPFAM" id="SSF51445">
    <property type="entry name" value="(Trans)glycosidases"/>
    <property type="match status" value="1"/>
</dbReference>
<feature type="compositionally biased region" description="Low complexity" evidence="1">
    <location>
        <begin position="315"/>
        <end position="354"/>
    </location>
</feature>
<feature type="compositionally biased region" description="Low complexity" evidence="1">
    <location>
        <begin position="127"/>
        <end position="174"/>
    </location>
</feature>
<name>A0A0D2F6N2_CLAB1</name>